<evidence type="ECO:0000313" key="5">
    <source>
        <dbReference type="EMBL" id="ETX09701.1"/>
    </source>
</evidence>
<name>X7E3E7_9GAMM</name>
<dbReference type="SUPFAM" id="SSF52540">
    <property type="entry name" value="P-loop containing nucleoside triphosphate hydrolases"/>
    <property type="match status" value="1"/>
</dbReference>
<dbReference type="InterPro" id="IPR027417">
    <property type="entry name" value="P-loop_NTPase"/>
</dbReference>
<dbReference type="InterPro" id="IPR058036">
    <property type="entry name" value="BREX_BrxC_4th"/>
</dbReference>
<dbReference type="InterPro" id="IPR047679">
    <property type="entry name" value="BREX_BrxC"/>
</dbReference>
<evidence type="ECO:0000259" key="4">
    <source>
        <dbReference type="Pfam" id="PF25796"/>
    </source>
</evidence>
<proteinExistence type="predicted"/>
<organism evidence="5 6">
    <name type="scientific">Marinomonas ushuaiensis DSM 15871</name>
    <dbReference type="NCBI Taxonomy" id="1122207"/>
    <lineage>
        <taxon>Bacteria</taxon>
        <taxon>Pseudomonadati</taxon>
        <taxon>Pseudomonadota</taxon>
        <taxon>Gammaproteobacteria</taxon>
        <taxon>Oceanospirillales</taxon>
        <taxon>Oceanospirillaceae</taxon>
        <taxon>Marinomonas</taxon>
    </lineage>
</organism>
<dbReference type="InterPro" id="IPR011646">
    <property type="entry name" value="KAP_P-loop"/>
</dbReference>
<dbReference type="NCBIfam" id="NF033441">
    <property type="entry name" value="BREX_BrxC"/>
    <property type="match status" value="1"/>
</dbReference>
<evidence type="ECO:0000259" key="1">
    <source>
        <dbReference type="Pfam" id="PF07693"/>
    </source>
</evidence>
<feature type="domain" description="KAP NTPase" evidence="1">
    <location>
        <begin position="49"/>
        <end position="286"/>
    </location>
</feature>
<feature type="domain" description="Probable ATP-binding protein BrxC alpha-helical" evidence="3">
    <location>
        <begin position="882"/>
        <end position="1002"/>
    </location>
</feature>
<comment type="caution">
    <text evidence="5">The sequence shown here is derived from an EMBL/GenBank/DDBJ whole genome shotgun (WGS) entry which is preliminary data.</text>
</comment>
<dbReference type="STRING" id="1122207.MUS1_06300"/>
<dbReference type="Pfam" id="PF07693">
    <property type="entry name" value="KAP_NTPase"/>
    <property type="match status" value="1"/>
</dbReference>
<dbReference type="eggNOG" id="COG0497">
    <property type="taxonomic scope" value="Bacteria"/>
</dbReference>
<dbReference type="AlphaFoldDB" id="X7E3E7"/>
<dbReference type="EMBL" id="JAMB01000016">
    <property type="protein sequence ID" value="ETX09701.1"/>
    <property type="molecule type" value="Genomic_DNA"/>
</dbReference>
<gene>
    <name evidence="5" type="ORF">MUS1_06300</name>
</gene>
<reference evidence="5 6" key="1">
    <citation type="submission" date="2014-01" db="EMBL/GenBank/DDBJ databases">
        <title>Marinomonas ushuaiensis DSM 15871 Genome Sequencing.</title>
        <authorList>
            <person name="Lai Q."/>
            <person name="Shao Z.S."/>
        </authorList>
    </citation>
    <scope>NUCLEOTIDE SEQUENCE [LARGE SCALE GENOMIC DNA]</scope>
    <source>
        <strain evidence="5 6">DSM 15871</strain>
    </source>
</reference>
<dbReference type="InterPro" id="IPR058038">
    <property type="entry name" value="BREX_BrxC_wHTH"/>
</dbReference>
<keyword evidence="6" id="KW-1185">Reference proteome</keyword>
<sequence length="1246" mass="141291">MTAVKDIFYKDIERSINGVVKADQNDNSTVYVELDEYVVTKELDTHFRDFFEVFSTSLNDKSLEDKIGVWISGFFGSGKSHFLKILSYLLANVETTSPTGETKRAADFFDESKIHDATISANIIKAAQNSSDVILFNIDSKSGSRDDSNPILDVFLRVFNEFEGFSSDHPHIAHLERYLKNKGVLGAFTQAFAEHSGSNWEDERDAYHFFQEDIQKSLATALNISESDAEKWFEESEETFDVNAERFCQWVKEYLDKHPDPNKRILFLVDEIGQFIGKNTDRMLKLQTLAENLGTICKGRAWIIVTAQADMDVTLGELSSAESDTFSKIAARFSTRLSLSGANVDEVIEQRLLRKTPEAEAELKAIFAKDGSILKNQIIFDSTGPTLRSFESESDFAQCYPYPPYQFRLLQNVFTEIRKVGATGAALSNASRSMLDSFQVAALQLKDLEVGALVPMHYFYRSVESFLEPAVKQAIDNAATNSIYDKFDICLLKTLFMIRYVDLVKGTIDNVITLSLSTIDEDKVILRKQVEESLQRLEKQCLITLNGNEYLFLTNEERDITRKIRATDISTSEETKALTDLIYKELLVDKNKFRYPINKQDYGIGRFLDGHTLDGRYEADLKIEVLSPLDPDYSLYTEAACINRSADGTGSIIVKLPDDRAFFTEIGTWLRTNKFIRLNNDSSQQDATRILAERGRENQDRRTRLKVNIEDLILRAEVYCLGQHLAVSKGSVATRLDESFLYLLENTFNKLSYLKVLQTDPLRELNAVLTVDDIAQMGLSLDGAEGNPQAVTEMQQYINLKASGNDRILVSDIVERFSKRPFGWSDNEILLILARLAASNHITFQLSGGTLANKDAFEPLSNSRKRRELTIIKKRQTDENVLKQARNLTKDLFSSMGPAGEKELFEFYTQEINEWVQHLSSYQSKTDLGGFPGRKTIEQSLMTLQRLLDHDDSFDFFKQIVTNKNDYLDLEEDYRDVHEFFSNQLTIWQQLKTAISHFDRNKQILDKDGKAAAALSELKRIRDSDAPYNLLSKVTGLIDTVRKVNDAEVEAKRTHALERIDHKIMQLQQELKHSGIETPDLSNRLLRPLQQVKDDLQTQSSIPQIFMLQTQTADEHLDDGLELLHNEIIKEQQRRLASEQALALSEQSKVEQSKIEQAAAASSSVQGINEKPAVLNRQEPTSAPAMAAPAPLVKPKKVTEVSITQVYDAVLSSAYIETPEQAEQFINELKKQLDVAIREGARVRIK</sequence>
<dbReference type="Pfam" id="PF25796">
    <property type="entry name" value="BREX_BrxC_4th"/>
    <property type="match status" value="1"/>
</dbReference>
<dbReference type="Pfam" id="PF25791">
    <property type="entry name" value="WHD_BREX_BrxC"/>
    <property type="match status" value="1"/>
</dbReference>
<evidence type="ECO:0000259" key="2">
    <source>
        <dbReference type="Pfam" id="PF25791"/>
    </source>
</evidence>
<evidence type="ECO:0000313" key="6">
    <source>
        <dbReference type="Proteomes" id="UP000054058"/>
    </source>
</evidence>
<protein>
    <submittedName>
        <fullName evidence="5">ATPase</fullName>
    </submittedName>
</protein>
<feature type="domain" description="Probable ATP-binding protein BrxC 4th six-stranded beta-sheet" evidence="4">
    <location>
        <begin position="567"/>
        <end position="743"/>
    </location>
</feature>
<dbReference type="OrthoDB" id="3201900at2"/>
<dbReference type="PATRIC" id="fig|1122207.3.peg.2871"/>
<dbReference type="RefSeq" id="WP_036163554.1">
    <property type="nucleotide sequence ID" value="NZ_JAMB01000016.1"/>
</dbReference>
<accession>X7E3E7</accession>
<evidence type="ECO:0000259" key="3">
    <source>
        <dbReference type="Pfam" id="PF25792"/>
    </source>
</evidence>
<feature type="domain" description="Probable ATP-binding protein BrxC winged helix-turn-helix" evidence="2">
    <location>
        <begin position="750"/>
        <end position="876"/>
    </location>
</feature>
<dbReference type="Proteomes" id="UP000054058">
    <property type="component" value="Unassembled WGS sequence"/>
</dbReference>
<dbReference type="Pfam" id="PF25792">
    <property type="entry name" value="BREX_BrxC_helical"/>
    <property type="match status" value="1"/>
</dbReference>
<dbReference type="InterPro" id="IPR058037">
    <property type="entry name" value="BREX_BrxC_helical"/>
</dbReference>